<gene>
    <name evidence="3" type="ORF">C3Y92_15840</name>
</gene>
<dbReference type="InterPro" id="IPR002104">
    <property type="entry name" value="Integrase_catalytic"/>
</dbReference>
<dbReference type="InterPro" id="IPR011010">
    <property type="entry name" value="DNA_brk_join_enz"/>
</dbReference>
<reference evidence="3 4" key="1">
    <citation type="submission" date="2018-02" db="EMBL/GenBank/DDBJ databases">
        <title>Genome sequence of Desulfovibrio carbinolicus DSM 3852.</title>
        <authorList>
            <person name="Wilbanks E."/>
            <person name="Skennerton C.T."/>
            <person name="Orphan V.J."/>
        </authorList>
    </citation>
    <scope>NUCLEOTIDE SEQUENCE [LARGE SCALE GENOMIC DNA]</scope>
    <source>
        <strain evidence="3 4">DSM 3852</strain>
    </source>
</reference>
<feature type="domain" description="Tyr recombinase" evidence="2">
    <location>
        <begin position="1"/>
        <end position="182"/>
    </location>
</feature>
<dbReference type="Gene3D" id="1.10.443.10">
    <property type="entry name" value="Intergrase catalytic core"/>
    <property type="match status" value="1"/>
</dbReference>
<dbReference type="Pfam" id="PF00589">
    <property type="entry name" value="Phage_integrase"/>
    <property type="match status" value="1"/>
</dbReference>
<dbReference type="OrthoDB" id="9788852at2"/>
<dbReference type="PANTHER" id="PTHR30349">
    <property type="entry name" value="PHAGE INTEGRASE-RELATED"/>
    <property type="match status" value="1"/>
</dbReference>
<keyword evidence="1" id="KW-0233">DNA recombination</keyword>
<name>A0A4P6HN25_9BACT</name>
<dbReference type="AlphaFoldDB" id="A0A4P6HN25"/>
<organism evidence="3 4">
    <name type="scientific">Solidesulfovibrio carbinolicus</name>
    <dbReference type="NCBI Taxonomy" id="296842"/>
    <lineage>
        <taxon>Bacteria</taxon>
        <taxon>Pseudomonadati</taxon>
        <taxon>Thermodesulfobacteriota</taxon>
        <taxon>Desulfovibrionia</taxon>
        <taxon>Desulfovibrionales</taxon>
        <taxon>Desulfovibrionaceae</taxon>
        <taxon>Solidesulfovibrio</taxon>
    </lineage>
</organism>
<dbReference type="SUPFAM" id="SSF56349">
    <property type="entry name" value="DNA breaking-rejoining enzymes"/>
    <property type="match status" value="1"/>
</dbReference>
<dbReference type="GO" id="GO:0003677">
    <property type="term" value="F:DNA binding"/>
    <property type="evidence" value="ECO:0007669"/>
    <property type="project" value="InterPro"/>
</dbReference>
<dbReference type="RefSeq" id="WP_129354227.1">
    <property type="nucleotide sequence ID" value="NZ_CP026538.1"/>
</dbReference>
<evidence type="ECO:0000313" key="3">
    <source>
        <dbReference type="EMBL" id="QAZ68621.1"/>
    </source>
</evidence>
<evidence type="ECO:0000256" key="1">
    <source>
        <dbReference type="ARBA" id="ARBA00023172"/>
    </source>
</evidence>
<dbReference type="InterPro" id="IPR050090">
    <property type="entry name" value="Tyrosine_recombinase_XerCD"/>
</dbReference>
<dbReference type="EMBL" id="CP026538">
    <property type="protein sequence ID" value="QAZ68621.1"/>
    <property type="molecule type" value="Genomic_DNA"/>
</dbReference>
<evidence type="ECO:0000313" key="4">
    <source>
        <dbReference type="Proteomes" id="UP000293296"/>
    </source>
</evidence>
<dbReference type="GO" id="GO:0006310">
    <property type="term" value="P:DNA recombination"/>
    <property type="evidence" value="ECO:0007669"/>
    <property type="project" value="UniProtKB-KW"/>
</dbReference>
<dbReference type="InterPro" id="IPR013762">
    <property type="entry name" value="Integrase-like_cat_sf"/>
</dbReference>
<evidence type="ECO:0000259" key="2">
    <source>
        <dbReference type="PROSITE" id="PS51898"/>
    </source>
</evidence>
<sequence length="185" mass="21386">MKVEPITNAKDIKSIKKLLADQPRNRLLFILGINAGLRVQDLLNLRVGDIKHAKVGDRVVLREKKTQKENVFMINKDIKDALEDYLKTVDAKDEHFLFKSRKGSNAPLTTYAVTMYVQQWCDAINLPGNYGAHTLRKTWCYHQRKTYGTSWEVIAKRLNHSSPSITRRYIGVKEEEVEEILMKSI</sequence>
<accession>A0A4P6HN25</accession>
<protein>
    <submittedName>
        <fullName evidence="3">Site-specific integrase</fullName>
    </submittedName>
</protein>
<proteinExistence type="predicted"/>
<dbReference type="KEGG" id="dcb:C3Y92_15840"/>
<dbReference type="GO" id="GO:0015074">
    <property type="term" value="P:DNA integration"/>
    <property type="evidence" value="ECO:0007669"/>
    <property type="project" value="InterPro"/>
</dbReference>
<dbReference type="Proteomes" id="UP000293296">
    <property type="component" value="Chromosome"/>
</dbReference>
<dbReference type="PANTHER" id="PTHR30349:SF82">
    <property type="entry name" value="INTEGRASE_RECOMBINASE YOEC-RELATED"/>
    <property type="match status" value="1"/>
</dbReference>
<dbReference type="PROSITE" id="PS51898">
    <property type="entry name" value="TYR_RECOMBINASE"/>
    <property type="match status" value="1"/>
</dbReference>
<keyword evidence="4" id="KW-1185">Reference proteome</keyword>